<name>A0AAV3PYI1_LITER</name>
<organism evidence="1 2">
    <name type="scientific">Lithospermum erythrorhizon</name>
    <name type="common">Purple gromwell</name>
    <name type="synonym">Lithospermum officinale var. erythrorhizon</name>
    <dbReference type="NCBI Taxonomy" id="34254"/>
    <lineage>
        <taxon>Eukaryota</taxon>
        <taxon>Viridiplantae</taxon>
        <taxon>Streptophyta</taxon>
        <taxon>Embryophyta</taxon>
        <taxon>Tracheophyta</taxon>
        <taxon>Spermatophyta</taxon>
        <taxon>Magnoliopsida</taxon>
        <taxon>eudicotyledons</taxon>
        <taxon>Gunneridae</taxon>
        <taxon>Pentapetalae</taxon>
        <taxon>asterids</taxon>
        <taxon>lamiids</taxon>
        <taxon>Boraginales</taxon>
        <taxon>Boraginaceae</taxon>
        <taxon>Boraginoideae</taxon>
        <taxon>Lithospermeae</taxon>
        <taxon>Lithospermum</taxon>
    </lineage>
</organism>
<protein>
    <submittedName>
        <fullName evidence="1">Uncharacterized protein</fullName>
    </submittedName>
</protein>
<reference evidence="1 2" key="1">
    <citation type="submission" date="2024-01" db="EMBL/GenBank/DDBJ databases">
        <title>The complete chloroplast genome sequence of Lithospermum erythrorhizon: insights into the phylogenetic relationship among Boraginaceae species and the maternal lineages of purple gromwells.</title>
        <authorList>
            <person name="Okada T."/>
            <person name="Watanabe K."/>
        </authorList>
    </citation>
    <scope>NUCLEOTIDE SEQUENCE [LARGE SCALE GENOMIC DNA]</scope>
</reference>
<proteinExistence type="predicted"/>
<accession>A0AAV3PYI1</accession>
<evidence type="ECO:0000313" key="1">
    <source>
        <dbReference type="EMBL" id="GAA0156315.1"/>
    </source>
</evidence>
<dbReference type="AlphaFoldDB" id="A0AAV3PYI1"/>
<gene>
    <name evidence="1" type="ORF">LIER_38253</name>
</gene>
<dbReference type="Proteomes" id="UP001454036">
    <property type="component" value="Unassembled WGS sequence"/>
</dbReference>
<evidence type="ECO:0000313" key="2">
    <source>
        <dbReference type="Proteomes" id="UP001454036"/>
    </source>
</evidence>
<comment type="caution">
    <text evidence="1">The sequence shown here is derived from an EMBL/GenBank/DDBJ whole genome shotgun (WGS) entry which is preliminary data.</text>
</comment>
<dbReference type="EMBL" id="BAABME010019168">
    <property type="protein sequence ID" value="GAA0156315.1"/>
    <property type="molecule type" value="Genomic_DNA"/>
</dbReference>
<sequence>MSKFCQYHKDHGYDTDDCRHLKIEIEKVIQRGQLKDYIHKETQSMNRQFDRERSESLDGPSTIIRKVNVISGGRSGGGYSASARWDYAKRDIYAVTVGAQPEFPDLSLSWKDFEGIECPHEDPMVITPVIAKFEVGRIRVDTGSLIDIH</sequence>
<keyword evidence="2" id="KW-1185">Reference proteome</keyword>